<name>A0ACB0XTP8_MELEN</name>
<gene>
    <name evidence="1" type="ORF">MENTE1834_LOCUS3390</name>
</gene>
<sequence>MISCFFFLHVLDAYISLKKEIRETPVGYVAFLFCSFLFGAPPVTFSLCSFLFVAN</sequence>
<accession>A0ACB0XTP8</accession>
<protein>
    <submittedName>
        <fullName evidence="1">Uncharacterized protein</fullName>
    </submittedName>
</protein>
<proteinExistence type="predicted"/>
<comment type="caution">
    <text evidence="1">The sequence shown here is derived from an EMBL/GenBank/DDBJ whole genome shotgun (WGS) entry which is preliminary data.</text>
</comment>
<dbReference type="EMBL" id="CAVMJV010000003">
    <property type="protein sequence ID" value="CAK5016988.1"/>
    <property type="molecule type" value="Genomic_DNA"/>
</dbReference>
<keyword evidence="2" id="KW-1185">Reference proteome</keyword>
<dbReference type="Proteomes" id="UP001497535">
    <property type="component" value="Unassembled WGS sequence"/>
</dbReference>
<evidence type="ECO:0000313" key="1">
    <source>
        <dbReference type="EMBL" id="CAK5016988.1"/>
    </source>
</evidence>
<reference evidence="1" key="1">
    <citation type="submission" date="2023-11" db="EMBL/GenBank/DDBJ databases">
        <authorList>
            <person name="Poullet M."/>
        </authorList>
    </citation>
    <scope>NUCLEOTIDE SEQUENCE</scope>
    <source>
        <strain evidence="1">E1834</strain>
    </source>
</reference>
<evidence type="ECO:0000313" key="2">
    <source>
        <dbReference type="Proteomes" id="UP001497535"/>
    </source>
</evidence>
<organism evidence="1 2">
    <name type="scientific">Meloidogyne enterolobii</name>
    <name type="common">Root-knot nematode worm</name>
    <name type="synonym">Meloidogyne mayaguensis</name>
    <dbReference type="NCBI Taxonomy" id="390850"/>
    <lineage>
        <taxon>Eukaryota</taxon>
        <taxon>Metazoa</taxon>
        <taxon>Ecdysozoa</taxon>
        <taxon>Nematoda</taxon>
        <taxon>Chromadorea</taxon>
        <taxon>Rhabditida</taxon>
        <taxon>Tylenchina</taxon>
        <taxon>Tylenchomorpha</taxon>
        <taxon>Tylenchoidea</taxon>
        <taxon>Meloidogynidae</taxon>
        <taxon>Meloidogyninae</taxon>
        <taxon>Meloidogyne</taxon>
    </lineage>
</organism>